<name>A0ABT8W2W0_9GAMM</name>
<evidence type="ECO:0000313" key="5">
    <source>
        <dbReference type="Proteomes" id="UP001168640"/>
    </source>
</evidence>
<dbReference type="Proteomes" id="UP001168640">
    <property type="component" value="Unassembled WGS sequence"/>
</dbReference>
<dbReference type="PANTHER" id="PTHR10605">
    <property type="entry name" value="HEPARAN SULFATE SULFOTRANSFERASE"/>
    <property type="match status" value="1"/>
</dbReference>
<reference evidence="4" key="1">
    <citation type="submission" date="2023-07" db="EMBL/GenBank/DDBJ databases">
        <title>Marinobacter sp. chi1 genome sequencing and assembly.</title>
        <authorList>
            <person name="Park S."/>
        </authorList>
    </citation>
    <scope>NUCLEOTIDE SEQUENCE</scope>
    <source>
        <strain evidence="4">Chi1</strain>
    </source>
</reference>
<dbReference type="Pfam" id="PF00685">
    <property type="entry name" value="Sulfotransfer_1"/>
    <property type="match status" value="1"/>
</dbReference>
<evidence type="ECO:0000256" key="2">
    <source>
        <dbReference type="ARBA" id="ARBA00023180"/>
    </source>
</evidence>
<feature type="domain" description="Sulfotransferase" evidence="3">
    <location>
        <begin position="8"/>
        <end position="204"/>
    </location>
</feature>
<organism evidence="4 5">
    <name type="scientific">Marinobacter suaedae</name>
    <dbReference type="NCBI Taxonomy" id="3057675"/>
    <lineage>
        <taxon>Bacteria</taxon>
        <taxon>Pseudomonadati</taxon>
        <taxon>Pseudomonadota</taxon>
        <taxon>Gammaproteobacteria</taxon>
        <taxon>Pseudomonadales</taxon>
        <taxon>Marinobacteraceae</taxon>
        <taxon>Marinobacter</taxon>
    </lineage>
</organism>
<gene>
    <name evidence="4" type="ORF">QVZ43_12710</name>
</gene>
<proteinExistence type="predicted"/>
<dbReference type="InterPro" id="IPR027417">
    <property type="entry name" value="P-loop_NTPase"/>
</dbReference>
<protein>
    <submittedName>
        <fullName evidence="4">Sulfotransferase domain-containing protein</fullName>
    </submittedName>
</protein>
<dbReference type="RefSeq" id="WP_302910224.1">
    <property type="nucleotide sequence ID" value="NZ_JAUMIS010000002.1"/>
</dbReference>
<evidence type="ECO:0000259" key="3">
    <source>
        <dbReference type="Pfam" id="PF00685"/>
    </source>
</evidence>
<keyword evidence="5" id="KW-1185">Reference proteome</keyword>
<dbReference type="EMBL" id="JAUMIS010000002">
    <property type="protein sequence ID" value="MDO3722581.1"/>
    <property type="molecule type" value="Genomic_DNA"/>
</dbReference>
<sequence>MLKDKKGPDFIGVGVQRGGTSWLYECLNEHPDIYMPKKEVHFFDRDYECGVGYYVNLFEAAGENKIAGEYTPDYISSKEAMIRIHNFDPTVKLIIMLREPLERSYSAYRLFQSHGKFLDLEFNEVLEYHPWIFEKSLYSDQIKNIINLFPVENIYIDFYDRIISEPEKVFSDVCRFVGVNPDFSPNSLLSIRNASIYPNLQNRYGLIKIQDKVIRLGLGRQLNFFKNTRIFRYIKKIFIERERDKQRGYVVDDHYLRILRSEVEEIESMLGVNLDAWKSRYIKYRIEK</sequence>
<dbReference type="InterPro" id="IPR037359">
    <property type="entry name" value="NST/OST"/>
</dbReference>
<keyword evidence="1" id="KW-0808">Transferase</keyword>
<comment type="caution">
    <text evidence="4">The sequence shown here is derived from an EMBL/GenBank/DDBJ whole genome shotgun (WGS) entry which is preliminary data.</text>
</comment>
<keyword evidence="2" id="KW-0325">Glycoprotein</keyword>
<evidence type="ECO:0000256" key="1">
    <source>
        <dbReference type="ARBA" id="ARBA00022679"/>
    </source>
</evidence>
<dbReference type="PANTHER" id="PTHR10605:SF56">
    <property type="entry name" value="BIFUNCTIONAL HEPARAN SULFATE N-DEACETYLASE_N-SULFOTRANSFERASE"/>
    <property type="match status" value="1"/>
</dbReference>
<dbReference type="SUPFAM" id="SSF52540">
    <property type="entry name" value="P-loop containing nucleoside triphosphate hydrolases"/>
    <property type="match status" value="1"/>
</dbReference>
<evidence type="ECO:0000313" key="4">
    <source>
        <dbReference type="EMBL" id="MDO3722581.1"/>
    </source>
</evidence>
<dbReference type="Gene3D" id="3.40.50.300">
    <property type="entry name" value="P-loop containing nucleotide triphosphate hydrolases"/>
    <property type="match status" value="1"/>
</dbReference>
<accession>A0ABT8W2W0</accession>
<dbReference type="InterPro" id="IPR000863">
    <property type="entry name" value="Sulfotransferase_dom"/>
</dbReference>